<accession>A0A830F941</accession>
<gene>
    <name evidence="1" type="ORF">GCM10009039_06900</name>
</gene>
<keyword evidence="2" id="KW-1185">Reference proteome</keyword>
<dbReference type="Proteomes" id="UP000607197">
    <property type="component" value="Unassembled WGS sequence"/>
</dbReference>
<evidence type="ECO:0000313" key="2">
    <source>
        <dbReference type="Proteomes" id="UP000607197"/>
    </source>
</evidence>
<dbReference type="EMBL" id="BMPG01000001">
    <property type="protein sequence ID" value="GGL51261.1"/>
    <property type="molecule type" value="Genomic_DNA"/>
</dbReference>
<dbReference type="NCBIfam" id="NF033910">
    <property type="entry name" value="LWR_salt"/>
    <property type="match status" value="1"/>
</dbReference>
<dbReference type="AlphaFoldDB" id="A0A830F941"/>
<organism evidence="1 2">
    <name type="scientific">Halocalculus aciditolerans</name>
    <dbReference type="NCBI Taxonomy" id="1383812"/>
    <lineage>
        <taxon>Archaea</taxon>
        <taxon>Methanobacteriati</taxon>
        <taxon>Methanobacteriota</taxon>
        <taxon>Stenosarchaea group</taxon>
        <taxon>Halobacteria</taxon>
        <taxon>Halobacteriales</taxon>
        <taxon>Halobacteriaceae</taxon>
        <taxon>Halocalculus</taxon>
    </lineage>
</organism>
<evidence type="ECO:0008006" key="3">
    <source>
        <dbReference type="Google" id="ProtNLM"/>
    </source>
</evidence>
<proteinExistence type="predicted"/>
<sequence length="127" mass="14822">MNGRYRFALTFRVDTPMGLHVDPERFETSFVKDADRPGSDGWLFFRDTFWRGEVNDPEDFRDRCEEVLDVPVENVEFRAFEVDEEYLAAFREEIANDLDEFKADSVDEVVNKYLGSRLEVGLGGPER</sequence>
<dbReference type="InterPro" id="IPR049798">
    <property type="entry name" value="LWR_salt"/>
</dbReference>
<dbReference type="RefSeq" id="WP_188975868.1">
    <property type="nucleotide sequence ID" value="NZ_BMPG01000001.1"/>
</dbReference>
<comment type="caution">
    <text evidence="1">The sequence shown here is derived from an EMBL/GenBank/DDBJ whole genome shotgun (WGS) entry which is preliminary data.</text>
</comment>
<name>A0A830F941_9EURY</name>
<protein>
    <recommendedName>
        <fullName evidence="3">LWR-salt protein</fullName>
    </recommendedName>
</protein>
<reference evidence="1" key="1">
    <citation type="journal article" date="2014" name="Int. J. Syst. Evol. Microbiol.">
        <title>Complete genome sequence of Corynebacterium casei LMG S-19264T (=DSM 44701T), isolated from a smear-ripened cheese.</title>
        <authorList>
            <consortium name="US DOE Joint Genome Institute (JGI-PGF)"/>
            <person name="Walter F."/>
            <person name="Albersmeier A."/>
            <person name="Kalinowski J."/>
            <person name="Ruckert C."/>
        </authorList>
    </citation>
    <scope>NUCLEOTIDE SEQUENCE</scope>
    <source>
        <strain evidence="1">JCM 19596</strain>
    </source>
</reference>
<dbReference type="Pfam" id="PF26423">
    <property type="entry name" value="LWR_salt"/>
    <property type="match status" value="1"/>
</dbReference>
<dbReference type="OrthoDB" id="202660at2157"/>
<evidence type="ECO:0000313" key="1">
    <source>
        <dbReference type="EMBL" id="GGL51261.1"/>
    </source>
</evidence>
<reference evidence="1" key="2">
    <citation type="submission" date="2020-09" db="EMBL/GenBank/DDBJ databases">
        <authorList>
            <person name="Sun Q."/>
            <person name="Ohkuma M."/>
        </authorList>
    </citation>
    <scope>NUCLEOTIDE SEQUENCE</scope>
    <source>
        <strain evidence="1">JCM 19596</strain>
    </source>
</reference>